<accession>A0A178YE42</accession>
<evidence type="ECO:0000256" key="1">
    <source>
        <dbReference type="SAM" id="MobiDB-lite"/>
    </source>
</evidence>
<keyword evidence="3" id="KW-1185">Reference proteome</keyword>
<comment type="caution">
    <text evidence="2">The sequence shown here is derived from an EMBL/GenBank/DDBJ whole genome shotgun (WGS) entry which is preliminary data.</text>
</comment>
<reference evidence="2 3" key="1">
    <citation type="journal article" date="2016" name="Int. J. Syst. Evol. Microbiol.">
        <title>Ensifer glycinis sp. nov., an novel rhizobial species associated with Glycine spp.</title>
        <authorList>
            <person name="Yan H."/>
            <person name="Yan J."/>
            <person name="Sui X.H."/>
            <person name="Wang E.T."/>
            <person name="Chen W.X."/>
            <person name="Zhang X.X."/>
            <person name="Chen W.F."/>
        </authorList>
    </citation>
    <scope>NUCLEOTIDE SEQUENCE [LARGE SCALE GENOMIC DNA]</scope>
    <source>
        <strain evidence="2 3">CCBAU 23380</strain>
    </source>
</reference>
<organism evidence="2 3">
    <name type="scientific">Sinorhizobium glycinis</name>
    <dbReference type="NCBI Taxonomy" id="1472378"/>
    <lineage>
        <taxon>Bacteria</taxon>
        <taxon>Pseudomonadati</taxon>
        <taxon>Pseudomonadota</taxon>
        <taxon>Alphaproteobacteria</taxon>
        <taxon>Hyphomicrobiales</taxon>
        <taxon>Rhizobiaceae</taxon>
        <taxon>Sinorhizobium/Ensifer group</taxon>
        <taxon>Sinorhizobium</taxon>
    </lineage>
</organism>
<dbReference type="Proteomes" id="UP000094025">
    <property type="component" value="Unassembled WGS sequence"/>
</dbReference>
<proteinExistence type="predicted"/>
<feature type="region of interest" description="Disordered" evidence="1">
    <location>
        <begin position="1"/>
        <end position="21"/>
    </location>
</feature>
<dbReference type="AlphaFoldDB" id="A0A178YE42"/>
<evidence type="ECO:0000313" key="2">
    <source>
        <dbReference type="EMBL" id="OAP45704.1"/>
    </source>
</evidence>
<sequence length="76" mass="8372">MRSLFGESLIDDAQGRGMHPGIGDGIQPMAQLRVQVIKVAERASQEEVFAYVAEWPLDLGFLSSPGLQFVLTLKRV</sequence>
<name>A0A178YE42_9HYPH</name>
<gene>
    <name evidence="2" type="ORF">AU381_17070</name>
</gene>
<evidence type="ECO:0000313" key="3">
    <source>
        <dbReference type="Proteomes" id="UP000094025"/>
    </source>
</evidence>
<dbReference type="EMBL" id="LPUX01000038">
    <property type="protein sequence ID" value="OAP45704.1"/>
    <property type="molecule type" value="Genomic_DNA"/>
</dbReference>
<protein>
    <submittedName>
        <fullName evidence="2">Uncharacterized protein</fullName>
    </submittedName>
</protein>